<gene>
    <name evidence="1" type="ORF">E4650_00080</name>
</gene>
<name>A0A4Z0W3Y1_9BACT</name>
<dbReference type="AlphaFoldDB" id="A0A4Z0W3Y1"/>
<evidence type="ECO:0000313" key="2">
    <source>
        <dbReference type="Proteomes" id="UP000297288"/>
    </source>
</evidence>
<proteinExistence type="predicted"/>
<reference evidence="1 2" key="1">
    <citation type="submission" date="2019-04" db="EMBL/GenBank/DDBJ databases">
        <title>Draft genome sequence data and analysis of a Fermenting Bacterium, Geotoga petraea strain HO-Geo1, isolated from heavy-oil petroleum reservoir in Russia.</title>
        <authorList>
            <person name="Grouzdev D.S."/>
            <person name="Semenova E.M."/>
            <person name="Sokolova D.S."/>
            <person name="Tourova T.P."/>
            <person name="Poltaraus A.B."/>
            <person name="Nazina T.N."/>
        </authorList>
    </citation>
    <scope>NUCLEOTIDE SEQUENCE [LARGE SCALE GENOMIC DNA]</scope>
    <source>
        <strain evidence="1 2">HO-Geo1</strain>
    </source>
</reference>
<evidence type="ECO:0000313" key="1">
    <source>
        <dbReference type="EMBL" id="TGG88640.1"/>
    </source>
</evidence>
<dbReference type="OrthoDB" id="9801026at2"/>
<dbReference type="Gene3D" id="3.30.2310.20">
    <property type="entry name" value="RelE-like"/>
    <property type="match status" value="1"/>
</dbReference>
<accession>A0A4Z0W3Y1</accession>
<dbReference type="Proteomes" id="UP000297288">
    <property type="component" value="Unassembled WGS sequence"/>
</dbReference>
<sequence>MDIIYKNKQIKKICTNFKKSKIQIGDNASEKLFAAINLIKNAKSFKDVENMPRSFRFHKLTGDRKGTYSISLGKTKYRLIIEPLDENEKEIKTNDNKVINEITKMVIILEVSDHYE</sequence>
<dbReference type="EMBL" id="SRME01000001">
    <property type="protein sequence ID" value="TGG88640.1"/>
    <property type="molecule type" value="Genomic_DNA"/>
</dbReference>
<dbReference type="RefSeq" id="WP_135402337.1">
    <property type="nucleotide sequence ID" value="NZ_SRME01000001.1"/>
</dbReference>
<organism evidence="1 2">
    <name type="scientific">Geotoga petraea</name>
    <dbReference type="NCBI Taxonomy" id="28234"/>
    <lineage>
        <taxon>Bacteria</taxon>
        <taxon>Thermotogati</taxon>
        <taxon>Thermotogota</taxon>
        <taxon>Thermotogae</taxon>
        <taxon>Petrotogales</taxon>
        <taxon>Petrotogaceae</taxon>
        <taxon>Geotoga</taxon>
    </lineage>
</organism>
<protein>
    <submittedName>
        <fullName evidence="1">Addiction module toxin RelE</fullName>
    </submittedName>
</protein>
<dbReference type="InterPro" id="IPR035093">
    <property type="entry name" value="RelE/ParE_toxin_dom_sf"/>
</dbReference>
<dbReference type="SUPFAM" id="SSF143011">
    <property type="entry name" value="RelE-like"/>
    <property type="match status" value="1"/>
</dbReference>
<comment type="caution">
    <text evidence="1">The sequence shown here is derived from an EMBL/GenBank/DDBJ whole genome shotgun (WGS) entry which is preliminary data.</text>
</comment>